<dbReference type="InterPro" id="IPR051170">
    <property type="entry name" value="Neural/epithelial_adhesion"/>
</dbReference>
<dbReference type="PROSITE" id="PS00420">
    <property type="entry name" value="SRCR_1"/>
    <property type="match status" value="1"/>
</dbReference>
<evidence type="ECO:0000256" key="8">
    <source>
        <dbReference type="ARBA" id="ARBA00023157"/>
    </source>
</evidence>
<dbReference type="Gene3D" id="3.30.390.150">
    <property type="match status" value="1"/>
</dbReference>
<evidence type="ECO:0000313" key="17">
    <source>
        <dbReference type="Proteomes" id="UP001159405"/>
    </source>
</evidence>
<evidence type="ECO:0000256" key="10">
    <source>
        <dbReference type="ARBA" id="ARBA00023319"/>
    </source>
</evidence>
<evidence type="ECO:0000256" key="11">
    <source>
        <dbReference type="PROSITE-ProRule" id="PRU00196"/>
    </source>
</evidence>
<proteinExistence type="predicted"/>
<organism evidence="16 17">
    <name type="scientific">Porites lobata</name>
    <dbReference type="NCBI Taxonomy" id="104759"/>
    <lineage>
        <taxon>Eukaryota</taxon>
        <taxon>Metazoa</taxon>
        <taxon>Cnidaria</taxon>
        <taxon>Anthozoa</taxon>
        <taxon>Hexacorallia</taxon>
        <taxon>Scleractinia</taxon>
        <taxon>Fungiina</taxon>
        <taxon>Poritidae</taxon>
        <taxon>Porites</taxon>
    </lineage>
</organism>
<evidence type="ECO:0000256" key="4">
    <source>
        <dbReference type="ARBA" id="ARBA00022737"/>
    </source>
</evidence>
<keyword evidence="17" id="KW-1185">Reference proteome</keyword>
<dbReference type="PROSITE" id="PS50835">
    <property type="entry name" value="IG_LIKE"/>
    <property type="match status" value="3"/>
</dbReference>
<dbReference type="SMART" id="SM00202">
    <property type="entry name" value="SR"/>
    <property type="match status" value="1"/>
</dbReference>
<feature type="domain" description="Ig-like" evidence="14">
    <location>
        <begin position="441"/>
        <end position="528"/>
    </location>
</feature>
<name>A0ABN8MNY0_9CNID</name>
<dbReference type="SMART" id="SM01039">
    <property type="entry name" value="BRICHOS"/>
    <property type="match status" value="1"/>
</dbReference>
<comment type="caution">
    <text evidence="11">Lacks conserved residue(s) required for the propagation of feature annotation.</text>
</comment>
<protein>
    <submittedName>
        <fullName evidence="16">Uncharacterized protein</fullName>
    </submittedName>
</protein>
<evidence type="ECO:0000313" key="16">
    <source>
        <dbReference type="EMBL" id="CAH3032646.1"/>
    </source>
</evidence>
<dbReference type="InterPro" id="IPR001190">
    <property type="entry name" value="SRCR"/>
</dbReference>
<dbReference type="PROSITE" id="PS50287">
    <property type="entry name" value="SRCR_2"/>
    <property type="match status" value="1"/>
</dbReference>
<dbReference type="EMBL" id="CALNXK010000001">
    <property type="protein sequence ID" value="CAH3032646.1"/>
    <property type="molecule type" value="Genomic_DNA"/>
</dbReference>
<dbReference type="InterPro" id="IPR007084">
    <property type="entry name" value="BRICHOS_dom"/>
</dbReference>
<dbReference type="PANTHER" id="PTHR12231">
    <property type="entry name" value="CTX-RELATED TYPE I TRANSMEMBRANE PROTEIN"/>
    <property type="match status" value="1"/>
</dbReference>
<keyword evidence="3" id="KW-0732">Signal</keyword>
<keyword evidence="9" id="KW-0675">Receptor</keyword>
<evidence type="ECO:0000259" key="13">
    <source>
        <dbReference type="PROSITE" id="PS50287"/>
    </source>
</evidence>
<dbReference type="Pfam" id="PF13927">
    <property type="entry name" value="Ig_3"/>
    <property type="match status" value="3"/>
</dbReference>
<dbReference type="Gene3D" id="2.60.40.10">
    <property type="entry name" value="Immunoglobulins"/>
    <property type="match status" value="3"/>
</dbReference>
<reference evidence="16 17" key="1">
    <citation type="submission" date="2022-05" db="EMBL/GenBank/DDBJ databases">
        <authorList>
            <consortium name="Genoscope - CEA"/>
            <person name="William W."/>
        </authorList>
    </citation>
    <scope>NUCLEOTIDE SEQUENCE [LARGE SCALE GENOMIC DNA]</scope>
</reference>
<dbReference type="InterPro" id="IPR036772">
    <property type="entry name" value="SRCR-like_dom_sf"/>
</dbReference>
<evidence type="ECO:0000256" key="7">
    <source>
        <dbReference type="ARBA" id="ARBA00023136"/>
    </source>
</evidence>
<dbReference type="Pfam" id="PF04089">
    <property type="entry name" value="BRICHOS"/>
    <property type="match status" value="1"/>
</dbReference>
<evidence type="ECO:0000256" key="2">
    <source>
        <dbReference type="ARBA" id="ARBA00022692"/>
    </source>
</evidence>
<evidence type="ECO:0000256" key="5">
    <source>
        <dbReference type="ARBA" id="ARBA00022968"/>
    </source>
</evidence>
<keyword evidence="6" id="KW-1133">Transmembrane helix</keyword>
<accession>A0ABN8MNY0</accession>
<dbReference type="Pfam" id="PF00530">
    <property type="entry name" value="SRCR"/>
    <property type="match status" value="1"/>
</dbReference>
<gene>
    <name evidence="16" type="ORF">PLOB_00000131</name>
</gene>
<keyword evidence="2" id="KW-0812">Transmembrane</keyword>
<evidence type="ECO:0000256" key="9">
    <source>
        <dbReference type="ARBA" id="ARBA00023170"/>
    </source>
</evidence>
<dbReference type="InterPro" id="IPR007110">
    <property type="entry name" value="Ig-like_dom"/>
</dbReference>
<evidence type="ECO:0000256" key="3">
    <source>
        <dbReference type="ARBA" id="ARBA00022729"/>
    </source>
</evidence>
<feature type="domain" description="BRICHOS" evidence="15">
    <location>
        <begin position="52"/>
        <end position="145"/>
    </location>
</feature>
<evidence type="ECO:0000256" key="12">
    <source>
        <dbReference type="SAM" id="MobiDB-lite"/>
    </source>
</evidence>
<dbReference type="SMART" id="SM00409">
    <property type="entry name" value="IG"/>
    <property type="match status" value="3"/>
</dbReference>
<dbReference type="PROSITE" id="PS50869">
    <property type="entry name" value="BRICHOS"/>
    <property type="match status" value="1"/>
</dbReference>
<evidence type="ECO:0000259" key="14">
    <source>
        <dbReference type="PROSITE" id="PS50835"/>
    </source>
</evidence>
<sequence length="720" mass="77658">LCLLTSFTLNDKVSEYKVKDKDGDKDLDETIKIDTKKETETFHIASNGDTSPDAPGQVDVVYDFKQKMAMHRMSNQKACFLSDSTDNLPKPADLKKLLETQSNQDSSHAETQGETEYAVVGTVNDRSFLSDEMAAMCAKLPIYRIRQRNLPVQHVQFLVTNMAAHNQRMPSFVSIFSVVSFVFYCAGFLRVELELHEQKKRINALENNAASKPQPSLEAKLVKAQHSLSGLQSLELHRNRRQVNSENGTHKINKLLSELRPHICQSKGVTCSPGRTGPPGPPGPRGEKGTRGRRGHGGKPGNKGDQGVMGSPGKSGKQGIMGPFGPPGVAGLKGQKGDMGHAGMPGSKGEPGESISVPTAIVSPAKLTANESESASFQCSVTGNPKPTVIWRKLDSQSAVSGGILHLRNIKGSDAGVYNCSAVNILGQAHAVGQLEVNVRPAISLNAGPFHVLEGSDVTLPVCHVTGHPPPVVTWSKSFGQLPQGRVRGNNSVIKLLSVRKADSDNYLCTATNLLGTVVKRTHIVVVSLPRFITKPPNKVVKHPNLRLTLNCSASSNPLPVISWRKQGAQLPSERSQQTKGVLVIRNLRTGDAGNYICTATSAGVFNLEAVTFVEVQPRVRLANGGASYGRVEVYYSGTWGTVCDDYWDIKDANVVCRELGFSRATSAPGKARYGQGTGNIWMDDVSCNGREASLFNCSHRRLVNNIGCCHSEDASVVCA</sequence>
<dbReference type="Gene3D" id="3.10.250.10">
    <property type="entry name" value="SRCR-like domain"/>
    <property type="match status" value="1"/>
</dbReference>
<keyword evidence="5" id="KW-0735">Signal-anchor</keyword>
<dbReference type="InterPro" id="IPR013783">
    <property type="entry name" value="Ig-like_fold"/>
</dbReference>
<dbReference type="Proteomes" id="UP001159405">
    <property type="component" value="Unassembled WGS sequence"/>
</dbReference>
<keyword evidence="8 11" id="KW-1015">Disulfide bond</keyword>
<dbReference type="PANTHER" id="PTHR12231:SF253">
    <property type="entry name" value="DPR-INTERACTING PROTEIN ETA, ISOFORM B-RELATED"/>
    <property type="match status" value="1"/>
</dbReference>
<dbReference type="InterPro" id="IPR003599">
    <property type="entry name" value="Ig_sub"/>
</dbReference>
<feature type="non-terminal residue" evidence="16">
    <location>
        <position position="1"/>
    </location>
</feature>
<dbReference type="Pfam" id="PF01391">
    <property type="entry name" value="Collagen"/>
    <property type="match status" value="1"/>
</dbReference>
<dbReference type="InterPro" id="IPR036179">
    <property type="entry name" value="Ig-like_dom_sf"/>
</dbReference>
<dbReference type="InterPro" id="IPR008160">
    <property type="entry name" value="Collagen"/>
</dbReference>
<feature type="region of interest" description="Disordered" evidence="12">
    <location>
        <begin position="266"/>
        <end position="356"/>
    </location>
</feature>
<dbReference type="InterPro" id="IPR003598">
    <property type="entry name" value="Ig_sub2"/>
</dbReference>
<feature type="disulfide bond" evidence="11">
    <location>
        <begin position="688"/>
        <end position="698"/>
    </location>
</feature>
<dbReference type="SMART" id="SM00408">
    <property type="entry name" value="IGc2"/>
    <property type="match status" value="3"/>
</dbReference>
<evidence type="ECO:0000259" key="15">
    <source>
        <dbReference type="PROSITE" id="PS50869"/>
    </source>
</evidence>
<dbReference type="SUPFAM" id="SSF56487">
    <property type="entry name" value="SRCR-like"/>
    <property type="match status" value="1"/>
</dbReference>
<comment type="subcellular location">
    <subcellularLocation>
        <location evidence="1">Membrane</location>
        <topology evidence="1">Single-pass type II membrane protein</topology>
    </subcellularLocation>
</comment>
<feature type="domain" description="SRCR" evidence="13">
    <location>
        <begin position="620"/>
        <end position="720"/>
    </location>
</feature>
<feature type="domain" description="Ig-like" evidence="14">
    <location>
        <begin position="358"/>
        <end position="438"/>
    </location>
</feature>
<dbReference type="SUPFAM" id="SSF48726">
    <property type="entry name" value="Immunoglobulin"/>
    <property type="match status" value="3"/>
</dbReference>
<feature type="domain" description="Ig-like" evidence="14">
    <location>
        <begin position="530"/>
        <end position="612"/>
    </location>
</feature>
<evidence type="ECO:0000256" key="6">
    <source>
        <dbReference type="ARBA" id="ARBA00022989"/>
    </source>
</evidence>
<keyword evidence="10" id="KW-0393">Immunoglobulin domain</keyword>
<keyword evidence="7" id="KW-0472">Membrane</keyword>
<comment type="caution">
    <text evidence="16">The sequence shown here is derived from an EMBL/GenBank/DDBJ whole genome shotgun (WGS) entry which is preliminary data.</text>
</comment>
<evidence type="ECO:0000256" key="1">
    <source>
        <dbReference type="ARBA" id="ARBA00004606"/>
    </source>
</evidence>
<keyword evidence="4" id="KW-0677">Repeat</keyword>
<dbReference type="PRINTS" id="PR00258">
    <property type="entry name" value="SPERACTRCPTR"/>
</dbReference>